<sequence>MRILSFIASVLLLLTSLSFLHGAEWTYSGPTGQDYWSNKYPYCAGPFQSPIDITSDLLRFSPTLRPIEVRNYKLSSKEQLTLRNNGHSLRLSLPPTMYVSGLPNQFTAAQLHLHWGSSNWPTGSEHLVDSRQFAAELHIVHYNSDKYPDINTAIDKSDGLAVLGVLIKIGDFNPGYEQILRFINGAKYKDFEVQVPGFNIRELLPASMDEYYRYDGSLTTPPCFPSVLWTVFRNHVTISHQQYLALATSLIASSVQKPEVIPLNSNFRKPQPINSRVVLVSFKEGRGLHGILTVSPPFMRKRVVQQLLAGDLADLADEGLYQLLPSGSQAVPAGKKKDPMSRQSVTLAKPKHQTKNPSLWKKSQTNCYVGKLGMAENTLCYTSLEQSISHQLKQSQVGNELVEALKDTIYPELNLKSYLDCKSDLALPTIRRILCRRPTDEALELDRSLTKASMNHKTSVATKHEGSRTKYGGLSSADPQKPLRQYHPHPWLLPMEFTGSHIGELFHSGSCSYCRINMLPVKAKT</sequence>
<comment type="caution">
    <text evidence="10">The sequence shown here is derived from an EMBL/GenBank/DDBJ whole genome shotgun (WGS) entry which is preliminary data.</text>
</comment>
<dbReference type="PANTHER" id="PTHR18952:SF19">
    <property type="entry name" value="CARBONIC ANHYDRASE 12"/>
    <property type="match status" value="1"/>
</dbReference>
<dbReference type="InterPro" id="IPR018338">
    <property type="entry name" value="Carbonic_anhydrase_a-class_CS"/>
</dbReference>
<evidence type="ECO:0000256" key="3">
    <source>
        <dbReference type="ARBA" id="ARBA00022723"/>
    </source>
</evidence>
<comment type="function">
    <text evidence="7">Reversible hydration of carbon dioxide.</text>
</comment>
<organism evidence="10 11">
    <name type="scientific">Gambusia affinis</name>
    <name type="common">Western mosquitofish</name>
    <name type="synonym">Heterandria affinis</name>
    <dbReference type="NCBI Taxonomy" id="33528"/>
    <lineage>
        <taxon>Eukaryota</taxon>
        <taxon>Metazoa</taxon>
        <taxon>Chordata</taxon>
        <taxon>Craniata</taxon>
        <taxon>Vertebrata</taxon>
        <taxon>Euteleostomi</taxon>
        <taxon>Actinopterygii</taxon>
        <taxon>Neopterygii</taxon>
        <taxon>Teleostei</taxon>
        <taxon>Neoteleostei</taxon>
        <taxon>Acanthomorphata</taxon>
        <taxon>Ovalentaria</taxon>
        <taxon>Atherinomorphae</taxon>
        <taxon>Cyprinodontiformes</taxon>
        <taxon>Poeciliidae</taxon>
        <taxon>Poeciliinae</taxon>
        <taxon>Gambusia</taxon>
    </lineage>
</organism>
<comment type="similarity">
    <text evidence="1 7">Belongs to the alpha-carbonic anhydrase family.</text>
</comment>
<name>A0A315W5B4_GAMAF</name>
<dbReference type="PROSITE" id="PS00162">
    <property type="entry name" value="ALPHA_CA_1"/>
    <property type="match status" value="1"/>
</dbReference>
<keyword evidence="5" id="KW-0325">Glycoprotein</keyword>
<evidence type="ECO:0000256" key="4">
    <source>
        <dbReference type="ARBA" id="ARBA00022833"/>
    </source>
</evidence>
<dbReference type="PANTHER" id="PTHR18952">
    <property type="entry name" value="CARBONIC ANHYDRASE"/>
    <property type="match status" value="1"/>
</dbReference>
<proteinExistence type="inferred from homology"/>
<evidence type="ECO:0000256" key="8">
    <source>
        <dbReference type="SAM" id="MobiDB-lite"/>
    </source>
</evidence>
<dbReference type="InterPro" id="IPR023561">
    <property type="entry name" value="Carbonic_anhydrase_a-class"/>
</dbReference>
<dbReference type="FunFam" id="3.10.200.10:FF:000003">
    <property type="entry name" value="Carbonic anhydrase 12"/>
    <property type="match status" value="1"/>
</dbReference>
<evidence type="ECO:0000256" key="6">
    <source>
        <dbReference type="ARBA" id="ARBA00023239"/>
    </source>
</evidence>
<dbReference type="InterPro" id="IPR036398">
    <property type="entry name" value="CA_dom_sf"/>
</dbReference>
<comment type="catalytic activity">
    <reaction evidence="7">
        <text>hydrogencarbonate + H(+) = CO2 + H2O</text>
        <dbReference type="Rhea" id="RHEA:10748"/>
        <dbReference type="ChEBI" id="CHEBI:15377"/>
        <dbReference type="ChEBI" id="CHEBI:15378"/>
        <dbReference type="ChEBI" id="CHEBI:16526"/>
        <dbReference type="ChEBI" id="CHEBI:17544"/>
        <dbReference type="EC" id="4.2.1.1"/>
    </reaction>
</comment>
<dbReference type="GO" id="GO:0008270">
    <property type="term" value="F:zinc ion binding"/>
    <property type="evidence" value="ECO:0007669"/>
    <property type="project" value="UniProtKB-UniRule"/>
</dbReference>
<feature type="chain" id="PRO_5025073339" description="Carbonic anhydrase" evidence="7">
    <location>
        <begin position="23"/>
        <end position="525"/>
    </location>
</feature>
<dbReference type="EC" id="4.2.1.1" evidence="2 7"/>
<dbReference type="GO" id="GO:0005886">
    <property type="term" value="C:plasma membrane"/>
    <property type="evidence" value="ECO:0007669"/>
    <property type="project" value="TreeGrafter"/>
</dbReference>
<dbReference type="InterPro" id="IPR001148">
    <property type="entry name" value="CA_dom"/>
</dbReference>
<protein>
    <recommendedName>
        <fullName evidence="2 7">Carbonic anhydrase</fullName>
        <ecNumber evidence="2 7">4.2.1.1</ecNumber>
    </recommendedName>
</protein>
<dbReference type="AlphaFoldDB" id="A0A315W5B4"/>
<dbReference type="EMBL" id="NHOQ01000384">
    <property type="protein sequence ID" value="PWA30508.1"/>
    <property type="molecule type" value="Genomic_DNA"/>
</dbReference>
<feature type="region of interest" description="Disordered" evidence="8">
    <location>
        <begin position="330"/>
        <end position="357"/>
    </location>
</feature>
<evidence type="ECO:0000256" key="7">
    <source>
        <dbReference type="RuleBase" id="RU367011"/>
    </source>
</evidence>
<feature type="domain" description="Alpha-carbonic anhydrase" evidence="9">
    <location>
        <begin position="23"/>
        <end position="282"/>
    </location>
</feature>
<evidence type="ECO:0000256" key="1">
    <source>
        <dbReference type="ARBA" id="ARBA00010718"/>
    </source>
</evidence>
<evidence type="ECO:0000313" key="11">
    <source>
        <dbReference type="Proteomes" id="UP000250572"/>
    </source>
</evidence>
<dbReference type="Pfam" id="PF00194">
    <property type="entry name" value="Carb_anhydrase"/>
    <property type="match status" value="1"/>
</dbReference>
<feature type="region of interest" description="Disordered" evidence="8">
    <location>
        <begin position="454"/>
        <end position="482"/>
    </location>
</feature>
<evidence type="ECO:0000256" key="2">
    <source>
        <dbReference type="ARBA" id="ARBA00012925"/>
    </source>
</evidence>
<dbReference type="STRING" id="33528.ENSGAFP00000030660"/>
<accession>A0A315W5B4</accession>
<dbReference type="SUPFAM" id="SSF51069">
    <property type="entry name" value="Carbonic anhydrase"/>
    <property type="match status" value="1"/>
</dbReference>
<keyword evidence="4 7" id="KW-0862">Zinc</keyword>
<gene>
    <name evidence="10" type="ORF">CCH79_00015269</name>
</gene>
<reference evidence="10 11" key="1">
    <citation type="journal article" date="2018" name="G3 (Bethesda)">
        <title>A High-Quality Reference Genome for the Invasive Mosquitofish Gambusia affinis Using a Chicago Library.</title>
        <authorList>
            <person name="Hoffberg S.L."/>
            <person name="Troendle N.J."/>
            <person name="Glenn T.C."/>
            <person name="Mahmud O."/>
            <person name="Louha S."/>
            <person name="Chalopin D."/>
            <person name="Bennetzen J.L."/>
            <person name="Mauricio R."/>
        </authorList>
    </citation>
    <scope>NUCLEOTIDE SEQUENCE [LARGE SCALE GENOMIC DNA]</scope>
    <source>
        <strain evidence="10">NE01/NJP1002.9</strain>
        <tissue evidence="10">Muscle</tissue>
    </source>
</reference>
<keyword evidence="7" id="KW-0732">Signal</keyword>
<evidence type="ECO:0000259" key="9">
    <source>
        <dbReference type="PROSITE" id="PS51144"/>
    </source>
</evidence>
<dbReference type="GO" id="GO:0004089">
    <property type="term" value="F:carbonate dehydratase activity"/>
    <property type="evidence" value="ECO:0007669"/>
    <property type="project" value="UniProtKB-UniRule"/>
</dbReference>
<evidence type="ECO:0000256" key="5">
    <source>
        <dbReference type="ARBA" id="ARBA00023180"/>
    </source>
</evidence>
<keyword evidence="6 7" id="KW-0456">Lyase</keyword>
<dbReference type="Gene3D" id="3.10.200.10">
    <property type="entry name" value="Alpha carbonic anhydrase"/>
    <property type="match status" value="1"/>
</dbReference>
<keyword evidence="11" id="KW-1185">Reference proteome</keyword>
<comment type="cofactor">
    <cofactor evidence="7">
        <name>Zn(2+)</name>
        <dbReference type="ChEBI" id="CHEBI:29105"/>
    </cofactor>
</comment>
<keyword evidence="3 7" id="KW-0479">Metal-binding</keyword>
<dbReference type="Proteomes" id="UP000250572">
    <property type="component" value="Unassembled WGS sequence"/>
</dbReference>
<evidence type="ECO:0000313" key="10">
    <source>
        <dbReference type="EMBL" id="PWA30508.1"/>
    </source>
</evidence>
<feature type="signal peptide" evidence="7">
    <location>
        <begin position="1"/>
        <end position="22"/>
    </location>
</feature>
<feature type="non-terminal residue" evidence="10">
    <location>
        <position position="525"/>
    </location>
</feature>
<dbReference type="PROSITE" id="PS51144">
    <property type="entry name" value="ALPHA_CA_2"/>
    <property type="match status" value="1"/>
</dbReference>
<dbReference type="SMART" id="SM01057">
    <property type="entry name" value="Carb_anhydrase"/>
    <property type="match status" value="1"/>
</dbReference>